<evidence type="ECO:0000313" key="4">
    <source>
        <dbReference type="EMBL" id="KAK3261659.1"/>
    </source>
</evidence>
<keyword evidence="1" id="KW-0863">Zinc-finger</keyword>
<evidence type="ECO:0000256" key="1">
    <source>
        <dbReference type="PROSITE-ProRule" id="PRU00047"/>
    </source>
</evidence>
<protein>
    <recommendedName>
        <fullName evidence="3">CCHC-type domain-containing protein</fullName>
    </recommendedName>
</protein>
<reference evidence="4 5" key="1">
    <citation type="journal article" date="2015" name="Genome Biol. Evol.">
        <title>Comparative Genomics of a Bacterivorous Green Alga Reveals Evolutionary Causalities and Consequences of Phago-Mixotrophic Mode of Nutrition.</title>
        <authorList>
            <person name="Burns J.A."/>
            <person name="Paasch A."/>
            <person name="Narechania A."/>
            <person name="Kim E."/>
        </authorList>
    </citation>
    <scope>NUCLEOTIDE SEQUENCE [LARGE SCALE GENOMIC DNA]</scope>
    <source>
        <strain evidence="4 5">PLY_AMNH</strain>
    </source>
</reference>
<keyword evidence="5" id="KW-1185">Reference proteome</keyword>
<organism evidence="4 5">
    <name type="scientific">Cymbomonas tetramitiformis</name>
    <dbReference type="NCBI Taxonomy" id="36881"/>
    <lineage>
        <taxon>Eukaryota</taxon>
        <taxon>Viridiplantae</taxon>
        <taxon>Chlorophyta</taxon>
        <taxon>Pyramimonadophyceae</taxon>
        <taxon>Pyramimonadales</taxon>
        <taxon>Pyramimonadaceae</taxon>
        <taxon>Cymbomonas</taxon>
    </lineage>
</organism>
<evidence type="ECO:0000313" key="5">
    <source>
        <dbReference type="Proteomes" id="UP001190700"/>
    </source>
</evidence>
<feature type="region of interest" description="Disordered" evidence="2">
    <location>
        <begin position="45"/>
        <end position="82"/>
    </location>
</feature>
<comment type="caution">
    <text evidence="4">The sequence shown here is derived from an EMBL/GenBank/DDBJ whole genome shotgun (WGS) entry which is preliminary data.</text>
</comment>
<feature type="compositionally biased region" description="Polar residues" evidence="2">
    <location>
        <begin position="71"/>
        <end position="82"/>
    </location>
</feature>
<name>A0AAE0FL24_9CHLO</name>
<dbReference type="AlphaFoldDB" id="A0AAE0FL24"/>
<dbReference type="GO" id="GO:0003676">
    <property type="term" value="F:nucleic acid binding"/>
    <property type="evidence" value="ECO:0007669"/>
    <property type="project" value="InterPro"/>
</dbReference>
<gene>
    <name evidence="4" type="ORF">CYMTET_29445</name>
</gene>
<dbReference type="PROSITE" id="PS50158">
    <property type="entry name" value="ZF_CCHC"/>
    <property type="match status" value="1"/>
</dbReference>
<sequence>MRRLWSINLDVSKPQDWEEKVITECIPGTHNALLKIREIAEEAENDMEAEAQRRPSDRSATARFVNPPPRTQQNFFRCSPQTSSRPALAMLEGVTPITAAAAVTPPAPPGLPPNPEAPKIRRCFACGSADHIVRNCTDERSRAAGVGSQRTLPTG</sequence>
<dbReference type="InterPro" id="IPR001878">
    <property type="entry name" value="Znf_CCHC"/>
</dbReference>
<dbReference type="EMBL" id="LGRX02016757">
    <property type="protein sequence ID" value="KAK3261659.1"/>
    <property type="molecule type" value="Genomic_DNA"/>
</dbReference>
<dbReference type="Proteomes" id="UP001190700">
    <property type="component" value="Unassembled WGS sequence"/>
</dbReference>
<feature type="domain" description="CCHC-type" evidence="3">
    <location>
        <begin position="121"/>
        <end position="138"/>
    </location>
</feature>
<evidence type="ECO:0000259" key="3">
    <source>
        <dbReference type="PROSITE" id="PS50158"/>
    </source>
</evidence>
<keyword evidence="1" id="KW-0862">Zinc</keyword>
<proteinExistence type="predicted"/>
<dbReference type="Gene3D" id="4.10.60.10">
    <property type="entry name" value="Zinc finger, CCHC-type"/>
    <property type="match status" value="1"/>
</dbReference>
<evidence type="ECO:0000256" key="2">
    <source>
        <dbReference type="SAM" id="MobiDB-lite"/>
    </source>
</evidence>
<dbReference type="GO" id="GO:0008270">
    <property type="term" value="F:zinc ion binding"/>
    <property type="evidence" value="ECO:0007669"/>
    <property type="project" value="UniProtKB-KW"/>
</dbReference>
<accession>A0AAE0FL24</accession>
<keyword evidence="1" id="KW-0479">Metal-binding</keyword>